<feature type="transmembrane region" description="Helical" evidence="1">
    <location>
        <begin position="73"/>
        <end position="90"/>
    </location>
</feature>
<evidence type="ECO:0000313" key="2">
    <source>
        <dbReference type="EMBL" id="WOG97669.1"/>
    </source>
</evidence>
<keyword evidence="1" id="KW-1133">Transmembrane helix</keyword>
<dbReference type="EMBL" id="CP093346">
    <property type="protein sequence ID" value="WOG97669.1"/>
    <property type="molecule type" value="Genomic_DNA"/>
</dbReference>
<sequence>MGDEEDAFYVVRKGDIVGLYDNSSDVQALLMYDPSITVFKGYSLPKETEAFLNSRGLKNSICSIGTSSVKTDLFGPLAVFPFQVITIVSARLSLRTLLYLIICNACLRILFVLCSSLLFYQIDVTCIIFT</sequence>
<organism evidence="2 3">
    <name type="scientific">Daucus carota subsp. sativus</name>
    <name type="common">Carrot</name>
    <dbReference type="NCBI Taxonomy" id="79200"/>
    <lineage>
        <taxon>Eukaryota</taxon>
        <taxon>Viridiplantae</taxon>
        <taxon>Streptophyta</taxon>
        <taxon>Embryophyta</taxon>
        <taxon>Tracheophyta</taxon>
        <taxon>Spermatophyta</taxon>
        <taxon>Magnoliopsida</taxon>
        <taxon>eudicotyledons</taxon>
        <taxon>Gunneridae</taxon>
        <taxon>Pentapetalae</taxon>
        <taxon>asterids</taxon>
        <taxon>campanulids</taxon>
        <taxon>Apiales</taxon>
        <taxon>Apiaceae</taxon>
        <taxon>Apioideae</taxon>
        <taxon>Scandiceae</taxon>
        <taxon>Daucinae</taxon>
        <taxon>Daucus</taxon>
        <taxon>Daucus sect. Daucus</taxon>
    </lineage>
</organism>
<dbReference type="Proteomes" id="UP000077755">
    <property type="component" value="Chromosome 4"/>
</dbReference>
<proteinExistence type="predicted"/>
<reference evidence="2" key="2">
    <citation type="submission" date="2022-03" db="EMBL/GenBank/DDBJ databases">
        <title>Draft title - Genomic analysis of global carrot germplasm unveils the trajectory of domestication and the origin of high carotenoid orange carrot.</title>
        <authorList>
            <person name="Iorizzo M."/>
            <person name="Ellison S."/>
            <person name="Senalik D."/>
            <person name="Macko-Podgorni A."/>
            <person name="Grzebelus D."/>
            <person name="Bostan H."/>
            <person name="Rolling W."/>
            <person name="Curaba J."/>
            <person name="Simon P."/>
        </authorList>
    </citation>
    <scope>NUCLEOTIDE SEQUENCE</scope>
    <source>
        <tissue evidence="2">Leaf</tissue>
    </source>
</reference>
<dbReference type="AlphaFoldDB" id="A0AAF0WXX1"/>
<protein>
    <submittedName>
        <fullName evidence="2">Uncharacterized protein</fullName>
    </submittedName>
</protein>
<accession>A0AAF0WXX1</accession>
<gene>
    <name evidence="2" type="ORF">DCAR_0417010</name>
</gene>
<evidence type="ECO:0000313" key="3">
    <source>
        <dbReference type="Proteomes" id="UP000077755"/>
    </source>
</evidence>
<reference evidence="2" key="1">
    <citation type="journal article" date="2016" name="Nat. Genet.">
        <title>A high-quality carrot genome assembly provides new insights into carotenoid accumulation and asterid genome evolution.</title>
        <authorList>
            <person name="Iorizzo M."/>
            <person name="Ellison S."/>
            <person name="Senalik D."/>
            <person name="Zeng P."/>
            <person name="Satapoomin P."/>
            <person name="Huang J."/>
            <person name="Bowman M."/>
            <person name="Iovene M."/>
            <person name="Sanseverino W."/>
            <person name="Cavagnaro P."/>
            <person name="Yildiz M."/>
            <person name="Macko-Podgorni A."/>
            <person name="Moranska E."/>
            <person name="Grzebelus E."/>
            <person name="Grzebelus D."/>
            <person name="Ashrafi H."/>
            <person name="Zheng Z."/>
            <person name="Cheng S."/>
            <person name="Spooner D."/>
            <person name="Van Deynze A."/>
            <person name="Simon P."/>
        </authorList>
    </citation>
    <scope>NUCLEOTIDE SEQUENCE</scope>
    <source>
        <tissue evidence="2">Leaf</tissue>
    </source>
</reference>
<keyword evidence="3" id="KW-1185">Reference proteome</keyword>
<keyword evidence="1" id="KW-0472">Membrane</keyword>
<name>A0AAF0WXX1_DAUCS</name>
<evidence type="ECO:0000256" key="1">
    <source>
        <dbReference type="SAM" id="Phobius"/>
    </source>
</evidence>
<feature type="transmembrane region" description="Helical" evidence="1">
    <location>
        <begin position="97"/>
        <end position="120"/>
    </location>
</feature>
<keyword evidence="1" id="KW-0812">Transmembrane</keyword>